<name>A0A819LWX0_9BILA</name>
<protein>
    <submittedName>
        <fullName evidence="2">Uncharacterized protein</fullName>
    </submittedName>
</protein>
<dbReference type="Proteomes" id="UP000663860">
    <property type="component" value="Unassembled WGS sequence"/>
</dbReference>
<reference evidence="2" key="1">
    <citation type="submission" date="2021-02" db="EMBL/GenBank/DDBJ databases">
        <authorList>
            <person name="Nowell W R."/>
        </authorList>
    </citation>
    <scope>NUCLEOTIDE SEQUENCE</scope>
</reference>
<dbReference type="EMBL" id="CAJOBB010002436">
    <property type="protein sequence ID" value="CAF3968703.1"/>
    <property type="molecule type" value="Genomic_DNA"/>
</dbReference>
<proteinExistence type="predicted"/>
<sequence>MSLSSTDGHSQLTFEFQRFNIDTLFSTDDRNRLKKWIDEARLLLIDILRRDHLRIIYIWYNIFNGVYDQLTTSITTSRCLELLGASPTDHQDIDVYTTLSTQDDSS</sequence>
<gene>
    <name evidence="1" type="ORF">IZO911_LOCUS24089</name>
    <name evidence="2" type="ORF">KXQ929_LOCUS26641</name>
</gene>
<evidence type="ECO:0000313" key="3">
    <source>
        <dbReference type="Proteomes" id="UP000663868"/>
    </source>
</evidence>
<dbReference type="Proteomes" id="UP000663868">
    <property type="component" value="Unassembled WGS sequence"/>
</dbReference>
<organism evidence="2 3">
    <name type="scientific">Adineta steineri</name>
    <dbReference type="NCBI Taxonomy" id="433720"/>
    <lineage>
        <taxon>Eukaryota</taxon>
        <taxon>Metazoa</taxon>
        <taxon>Spiralia</taxon>
        <taxon>Gnathifera</taxon>
        <taxon>Rotifera</taxon>
        <taxon>Eurotatoria</taxon>
        <taxon>Bdelloidea</taxon>
        <taxon>Adinetida</taxon>
        <taxon>Adinetidae</taxon>
        <taxon>Adineta</taxon>
    </lineage>
</organism>
<accession>A0A819LWX0</accession>
<dbReference type="AlphaFoldDB" id="A0A819LWX0"/>
<evidence type="ECO:0000313" key="2">
    <source>
        <dbReference type="EMBL" id="CAF3968703.1"/>
    </source>
</evidence>
<evidence type="ECO:0000313" key="1">
    <source>
        <dbReference type="EMBL" id="CAF1120028.1"/>
    </source>
</evidence>
<dbReference type="EMBL" id="CAJNOE010000286">
    <property type="protein sequence ID" value="CAF1120028.1"/>
    <property type="molecule type" value="Genomic_DNA"/>
</dbReference>
<comment type="caution">
    <text evidence="2">The sequence shown here is derived from an EMBL/GenBank/DDBJ whole genome shotgun (WGS) entry which is preliminary data.</text>
</comment>